<keyword evidence="2" id="KW-1185">Reference proteome</keyword>
<protein>
    <submittedName>
        <fullName evidence="1">Uncharacterized protein</fullName>
    </submittedName>
</protein>
<name>A0AAV8WJ12_9CUCU</name>
<sequence>MDERDLIESYYTNPNTTVEDISAGLPLIQTGQICQFLDTLRVWFEEKNEQHFLIVGPHGSAKT</sequence>
<organism evidence="1 2">
    <name type="scientific">Rhamnusium bicolor</name>
    <dbReference type="NCBI Taxonomy" id="1586634"/>
    <lineage>
        <taxon>Eukaryota</taxon>
        <taxon>Metazoa</taxon>
        <taxon>Ecdysozoa</taxon>
        <taxon>Arthropoda</taxon>
        <taxon>Hexapoda</taxon>
        <taxon>Insecta</taxon>
        <taxon>Pterygota</taxon>
        <taxon>Neoptera</taxon>
        <taxon>Endopterygota</taxon>
        <taxon>Coleoptera</taxon>
        <taxon>Polyphaga</taxon>
        <taxon>Cucujiformia</taxon>
        <taxon>Chrysomeloidea</taxon>
        <taxon>Cerambycidae</taxon>
        <taxon>Lepturinae</taxon>
        <taxon>Rhagiini</taxon>
        <taxon>Rhamnusium</taxon>
    </lineage>
</organism>
<proteinExistence type="predicted"/>
<dbReference type="AlphaFoldDB" id="A0AAV8WJ12"/>
<evidence type="ECO:0000313" key="2">
    <source>
        <dbReference type="Proteomes" id="UP001162156"/>
    </source>
</evidence>
<dbReference type="EMBL" id="JANEYF010005896">
    <property type="protein sequence ID" value="KAJ8926446.1"/>
    <property type="molecule type" value="Genomic_DNA"/>
</dbReference>
<evidence type="ECO:0000313" key="1">
    <source>
        <dbReference type="EMBL" id="KAJ8926446.1"/>
    </source>
</evidence>
<gene>
    <name evidence="1" type="ORF">NQ314_021235</name>
</gene>
<comment type="caution">
    <text evidence="1">The sequence shown here is derived from an EMBL/GenBank/DDBJ whole genome shotgun (WGS) entry which is preliminary data.</text>
</comment>
<dbReference type="Proteomes" id="UP001162156">
    <property type="component" value="Unassembled WGS sequence"/>
</dbReference>
<accession>A0AAV8WJ12</accession>
<reference evidence="1" key="1">
    <citation type="journal article" date="2023" name="Insect Mol. Biol.">
        <title>Genome sequencing provides insights into the evolution of gene families encoding plant cell wall-degrading enzymes in longhorned beetles.</title>
        <authorList>
            <person name="Shin N.R."/>
            <person name="Okamura Y."/>
            <person name="Kirsch R."/>
            <person name="Pauchet Y."/>
        </authorList>
    </citation>
    <scope>NUCLEOTIDE SEQUENCE</scope>
    <source>
        <strain evidence="1">RBIC_L_NR</strain>
    </source>
</reference>